<comment type="similarity">
    <text evidence="8">Belongs to the peroxiredoxin family. BCP/PrxQ subfamily.</text>
</comment>
<evidence type="ECO:0000256" key="9">
    <source>
        <dbReference type="ARBA" id="ARBA00049091"/>
    </source>
</evidence>
<dbReference type="Pfam" id="PF00578">
    <property type="entry name" value="AhpC-TSA"/>
    <property type="match status" value="1"/>
</dbReference>
<evidence type="ECO:0000256" key="5">
    <source>
        <dbReference type="ARBA" id="ARBA00023157"/>
    </source>
</evidence>
<evidence type="ECO:0000313" key="11">
    <source>
        <dbReference type="EMBL" id="KAJ5537728.1"/>
    </source>
</evidence>
<dbReference type="InterPro" id="IPR000866">
    <property type="entry name" value="AhpC/TSA"/>
</dbReference>
<gene>
    <name evidence="11" type="ORF">N7494_007207</name>
</gene>
<evidence type="ECO:0000256" key="3">
    <source>
        <dbReference type="ARBA" id="ARBA00022862"/>
    </source>
</evidence>
<dbReference type="InterPro" id="IPR013766">
    <property type="entry name" value="Thioredoxin_domain"/>
</dbReference>
<evidence type="ECO:0000256" key="7">
    <source>
        <dbReference type="ARBA" id="ARBA00032824"/>
    </source>
</evidence>
<name>A0AAD6CSF4_9EURO</name>
<dbReference type="InterPro" id="IPR050924">
    <property type="entry name" value="Peroxiredoxin_BCP/PrxQ"/>
</dbReference>
<dbReference type="GO" id="GO:0005737">
    <property type="term" value="C:cytoplasm"/>
    <property type="evidence" value="ECO:0007669"/>
    <property type="project" value="TreeGrafter"/>
</dbReference>
<evidence type="ECO:0000256" key="6">
    <source>
        <dbReference type="ARBA" id="ARBA00023284"/>
    </source>
</evidence>
<keyword evidence="5" id="KW-1015">Disulfide bond</keyword>
<comment type="caution">
    <text evidence="11">The sequence shown here is derived from an EMBL/GenBank/DDBJ whole genome shotgun (WGS) entry which is preliminary data.</text>
</comment>
<dbReference type="CDD" id="cd02970">
    <property type="entry name" value="PRX_like2"/>
    <property type="match status" value="1"/>
</dbReference>
<proteinExistence type="inferred from homology"/>
<dbReference type="Gene3D" id="3.40.30.10">
    <property type="entry name" value="Glutaredoxin"/>
    <property type="match status" value="1"/>
</dbReference>
<organism evidence="11 12">
    <name type="scientific">Penicillium frequentans</name>
    <dbReference type="NCBI Taxonomy" id="3151616"/>
    <lineage>
        <taxon>Eukaryota</taxon>
        <taxon>Fungi</taxon>
        <taxon>Dikarya</taxon>
        <taxon>Ascomycota</taxon>
        <taxon>Pezizomycotina</taxon>
        <taxon>Eurotiomycetes</taxon>
        <taxon>Eurotiomycetidae</taxon>
        <taxon>Eurotiales</taxon>
        <taxon>Aspergillaceae</taxon>
        <taxon>Penicillium</taxon>
    </lineage>
</organism>
<reference evidence="11 12" key="1">
    <citation type="journal article" date="2023" name="IMA Fungus">
        <title>Comparative genomic study of the Penicillium genus elucidates a diverse pangenome and 15 lateral gene transfer events.</title>
        <authorList>
            <person name="Petersen C."/>
            <person name="Sorensen T."/>
            <person name="Nielsen M.R."/>
            <person name="Sondergaard T.E."/>
            <person name="Sorensen J.L."/>
            <person name="Fitzpatrick D.A."/>
            <person name="Frisvad J.C."/>
            <person name="Nielsen K.L."/>
        </authorList>
    </citation>
    <scope>NUCLEOTIDE SEQUENCE [LARGE SCALE GENOMIC DNA]</scope>
    <source>
        <strain evidence="11 12">IBT 35679</strain>
    </source>
</reference>
<dbReference type="EMBL" id="JAQIZZ010000006">
    <property type="protein sequence ID" value="KAJ5537728.1"/>
    <property type="molecule type" value="Genomic_DNA"/>
</dbReference>
<evidence type="ECO:0000256" key="1">
    <source>
        <dbReference type="ARBA" id="ARBA00013017"/>
    </source>
</evidence>
<keyword evidence="2" id="KW-0575">Peroxidase</keyword>
<evidence type="ECO:0000259" key="10">
    <source>
        <dbReference type="PROSITE" id="PS51352"/>
    </source>
</evidence>
<evidence type="ECO:0000256" key="4">
    <source>
        <dbReference type="ARBA" id="ARBA00023002"/>
    </source>
</evidence>
<dbReference type="InterPro" id="IPR036249">
    <property type="entry name" value="Thioredoxin-like_sf"/>
</dbReference>
<sequence length="214" mass="24066">MALTAELSTTYNQFLETAPKEVSQVITEAVGNFKSTYDPAKAIQPGTAFPKFQLSDATGQKVTLDDLLGKGAILVSFYRGEWCPFCNLELRALQSHLDEFHKKGVTLVAISPELPDQSLSTSEKLSLKFPVLSDVDNKLAKQLGLLFPQPKAMRTVFDKFSVDWKQRYGNDDLEVPVPATFLVDKKGIVRYSFVNPEYQHRLDPETALKWIEHL</sequence>
<evidence type="ECO:0000256" key="2">
    <source>
        <dbReference type="ARBA" id="ARBA00022559"/>
    </source>
</evidence>
<dbReference type="GO" id="GO:0034599">
    <property type="term" value="P:cellular response to oxidative stress"/>
    <property type="evidence" value="ECO:0007669"/>
    <property type="project" value="TreeGrafter"/>
</dbReference>
<keyword evidence="4" id="KW-0560">Oxidoreductase</keyword>
<evidence type="ECO:0000313" key="12">
    <source>
        <dbReference type="Proteomes" id="UP001220324"/>
    </source>
</evidence>
<dbReference type="GO" id="GO:0008379">
    <property type="term" value="F:thioredoxin peroxidase activity"/>
    <property type="evidence" value="ECO:0007669"/>
    <property type="project" value="TreeGrafter"/>
</dbReference>
<dbReference type="EC" id="1.11.1.24" evidence="1"/>
<keyword evidence="12" id="KW-1185">Reference proteome</keyword>
<accession>A0AAD6CSF4</accession>
<dbReference type="SUPFAM" id="SSF52833">
    <property type="entry name" value="Thioredoxin-like"/>
    <property type="match status" value="1"/>
</dbReference>
<feature type="domain" description="Thioredoxin" evidence="10">
    <location>
        <begin position="43"/>
        <end position="214"/>
    </location>
</feature>
<keyword evidence="3" id="KW-0049">Antioxidant</keyword>
<dbReference type="Proteomes" id="UP001220324">
    <property type="component" value="Unassembled WGS sequence"/>
</dbReference>
<dbReference type="PANTHER" id="PTHR42801:SF7">
    <property type="entry name" value="SLL1159 PROTEIN"/>
    <property type="match status" value="1"/>
</dbReference>
<keyword evidence="6" id="KW-0676">Redox-active center</keyword>
<dbReference type="PANTHER" id="PTHR42801">
    <property type="entry name" value="THIOREDOXIN-DEPENDENT PEROXIDE REDUCTASE"/>
    <property type="match status" value="1"/>
</dbReference>
<evidence type="ECO:0000256" key="8">
    <source>
        <dbReference type="ARBA" id="ARBA00038489"/>
    </source>
</evidence>
<dbReference type="AlphaFoldDB" id="A0AAD6CSF4"/>
<dbReference type="GO" id="GO:0045454">
    <property type="term" value="P:cell redox homeostasis"/>
    <property type="evidence" value="ECO:0007669"/>
    <property type="project" value="TreeGrafter"/>
</dbReference>
<comment type="catalytic activity">
    <reaction evidence="9">
        <text>a hydroperoxide + [thioredoxin]-dithiol = an alcohol + [thioredoxin]-disulfide + H2O</text>
        <dbReference type="Rhea" id="RHEA:62620"/>
        <dbReference type="Rhea" id="RHEA-COMP:10698"/>
        <dbReference type="Rhea" id="RHEA-COMP:10700"/>
        <dbReference type="ChEBI" id="CHEBI:15377"/>
        <dbReference type="ChEBI" id="CHEBI:29950"/>
        <dbReference type="ChEBI" id="CHEBI:30879"/>
        <dbReference type="ChEBI" id="CHEBI:35924"/>
        <dbReference type="ChEBI" id="CHEBI:50058"/>
        <dbReference type="EC" id="1.11.1.24"/>
    </reaction>
</comment>
<protein>
    <recommendedName>
        <fullName evidence="1">thioredoxin-dependent peroxiredoxin</fullName>
        <ecNumber evidence="1">1.11.1.24</ecNumber>
    </recommendedName>
    <alternativeName>
        <fullName evidence="7">Thioredoxin peroxidase</fullName>
    </alternativeName>
</protein>
<dbReference type="PROSITE" id="PS51352">
    <property type="entry name" value="THIOREDOXIN_2"/>
    <property type="match status" value="1"/>
</dbReference>